<keyword evidence="3" id="KW-0677">Repeat</keyword>
<dbReference type="GO" id="GO:0005509">
    <property type="term" value="F:calcium ion binding"/>
    <property type="evidence" value="ECO:0007669"/>
    <property type="project" value="InterPro"/>
</dbReference>
<proteinExistence type="predicted"/>
<dbReference type="PROSITE" id="PS50026">
    <property type="entry name" value="EGF_3"/>
    <property type="match status" value="2"/>
</dbReference>
<reference evidence="7" key="1">
    <citation type="submission" date="2014-12" db="EMBL/GenBank/DDBJ databases">
        <title>Insight into the proteome of Arion vulgaris.</title>
        <authorList>
            <person name="Aradska J."/>
            <person name="Bulat T."/>
            <person name="Smidak R."/>
            <person name="Sarate P."/>
            <person name="Gangsoo J."/>
            <person name="Sialana F."/>
            <person name="Bilban M."/>
            <person name="Lubec G."/>
        </authorList>
    </citation>
    <scope>NUCLEOTIDE SEQUENCE</scope>
    <source>
        <tissue evidence="7">Skin</tissue>
    </source>
</reference>
<keyword evidence="1 5" id="KW-0245">EGF-like domain</keyword>
<keyword evidence="4" id="KW-1015">Disulfide bond</keyword>
<dbReference type="AlphaFoldDB" id="A0A0B6YYC4"/>
<dbReference type="SMART" id="SM00179">
    <property type="entry name" value="EGF_CA"/>
    <property type="match status" value="2"/>
</dbReference>
<feature type="non-terminal residue" evidence="7">
    <location>
        <position position="1"/>
    </location>
</feature>
<dbReference type="InterPro" id="IPR001881">
    <property type="entry name" value="EGF-like_Ca-bd_dom"/>
</dbReference>
<gene>
    <name evidence="7" type="primary">ORF41720</name>
</gene>
<evidence type="ECO:0000256" key="1">
    <source>
        <dbReference type="ARBA" id="ARBA00022536"/>
    </source>
</evidence>
<dbReference type="EMBL" id="HACG01014378">
    <property type="protein sequence ID" value="CEK61243.1"/>
    <property type="molecule type" value="Transcribed_RNA"/>
</dbReference>
<evidence type="ECO:0000313" key="7">
    <source>
        <dbReference type="EMBL" id="CEK61243.1"/>
    </source>
</evidence>
<feature type="domain" description="EGF-like" evidence="6">
    <location>
        <begin position="10"/>
        <end position="51"/>
    </location>
</feature>
<organism evidence="7">
    <name type="scientific">Arion vulgaris</name>
    <dbReference type="NCBI Taxonomy" id="1028688"/>
    <lineage>
        <taxon>Eukaryota</taxon>
        <taxon>Metazoa</taxon>
        <taxon>Spiralia</taxon>
        <taxon>Lophotrochozoa</taxon>
        <taxon>Mollusca</taxon>
        <taxon>Gastropoda</taxon>
        <taxon>Heterobranchia</taxon>
        <taxon>Euthyneura</taxon>
        <taxon>Panpulmonata</taxon>
        <taxon>Eupulmonata</taxon>
        <taxon>Stylommatophora</taxon>
        <taxon>Helicina</taxon>
        <taxon>Arionoidea</taxon>
        <taxon>Arionidae</taxon>
        <taxon>Arion</taxon>
    </lineage>
</organism>
<dbReference type="InterPro" id="IPR052235">
    <property type="entry name" value="Nephronectin_domain"/>
</dbReference>
<dbReference type="SUPFAM" id="SSF57196">
    <property type="entry name" value="EGF/Laminin"/>
    <property type="match status" value="2"/>
</dbReference>
<evidence type="ECO:0000256" key="5">
    <source>
        <dbReference type="PROSITE-ProRule" id="PRU00076"/>
    </source>
</evidence>
<dbReference type="InterPro" id="IPR000742">
    <property type="entry name" value="EGF"/>
</dbReference>
<dbReference type="PANTHER" id="PTHR24050:SF28">
    <property type="entry name" value="UROMODULIN-LIKE"/>
    <property type="match status" value="1"/>
</dbReference>
<evidence type="ECO:0000256" key="4">
    <source>
        <dbReference type="ARBA" id="ARBA00023157"/>
    </source>
</evidence>
<dbReference type="SMART" id="SM00181">
    <property type="entry name" value="EGF"/>
    <property type="match status" value="2"/>
</dbReference>
<dbReference type="InterPro" id="IPR000152">
    <property type="entry name" value="EGF-type_Asp/Asn_hydroxyl_site"/>
</dbReference>
<evidence type="ECO:0000259" key="6">
    <source>
        <dbReference type="PROSITE" id="PS50026"/>
    </source>
</evidence>
<keyword evidence="2" id="KW-0732">Signal</keyword>
<evidence type="ECO:0000256" key="3">
    <source>
        <dbReference type="ARBA" id="ARBA00022737"/>
    </source>
</evidence>
<name>A0A0B6YYC4_9EUPU</name>
<dbReference type="FunFam" id="2.10.25.10:FF:000038">
    <property type="entry name" value="Fibrillin 2"/>
    <property type="match status" value="2"/>
</dbReference>
<dbReference type="InterPro" id="IPR018097">
    <property type="entry name" value="EGF_Ca-bd_CS"/>
</dbReference>
<dbReference type="PANTHER" id="PTHR24050">
    <property type="entry name" value="PA14 DOMAIN-CONTAINING PROTEIN"/>
    <property type="match status" value="1"/>
</dbReference>
<dbReference type="Pfam" id="PF07645">
    <property type="entry name" value="EGF_CA"/>
    <property type="match status" value="2"/>
</dbReference>
<protein>
    <recommendedName>
        <fullName evidence="6">EGF-like domain-containing protein</fullName>
    </recommendedName>
</protein>
<accession>A0A0B6YYC4</accession>
<sequence>YIGDCKHCEDLDECATGTAGCNKIGQTCLNTNGSYRCVCEDGFVGNGYNCKDIDECDYEIDDCGAHSECVNIPGSFLCECCAGYTKSSSGICTRNTAA</sequence>
<feature type="domain" description="EGF-like" evidence="6">
    <location>
        <begin position="52"/>
        <end position="90"/>
    </location>
</feature>
<feature type="non-terminal residue" evidence="7">
    <location>
        <position position="98"/>
    </location>
</feature>
<dbReference type="InterPro" id="IPR049883">
    <property type="entry name" value="NOTCH1_EGF-like"/>
</dbReference>
<dbReference type="Gene3D" id="2.10.25.10">
    <property type="entry name" value="Laminin"/>
    <property type="match status" value="2"/>
</dbReference>
<evidence type="ECO:0000256" key="2">
    <source>
        <dbReference type="ARBA" id="ARBA00022729"/>
    </source>
</evidence>
<comment type="caution">
    <text evidence="5">Lacks conserved residue(s) required for the propagation of feature annotation.</text>
</comment>
<dbReference type="PROSITE" id="PS00010">
    <property type="entry name" value="ASX_HYDROXYL"/>
    <property type="match status" value="2"/>
</dbReference>
<dbReference type="PROSITE" id="PS01186">
    <property type="entry name" value="EGF_2"/>
    <property type="match status" value="1"/>
</dbReference>
<dbReference type="PROSITE" id="PS01187">
    <property type="entry name" value="EGF_CA"/>
    <property type="match status" value="1"/>
</dbReference>